<feature type="domain" description="L1 transposable element RRM" evidence="2">
    <location>
        <begin position="3"/>
        <end position="46"/>
    </location>
</feature>
<dbReference type="Pfam" id="PF02994">
    <property type="entry name" value="Transposase_22"/>
    <property type="match status" value="1"/>
</dbReference>
<evidence type="ECO:0000256" key="1">
    <source>
        <dbReference type="SAM" id="Phobius"/>
    </source>
</evidence>
<evidence type="ECO:0000313" key="3">
    <source>
        <dbReference type="Ensembl" id="ENSONIP00000037451.1"/>
    </source>
</evidence>
<dbReference type="Proteomes" id="UP000005207">
    <property type="component" value="Unplaced"/>
</dbReference>
<evidence type="ECO:0000259" key="2">
    <source>
        <dbReference type="Pfam" id="PF02994"/>
    </source>
</evidence>
<keyword evidence="1" id="KW-1133">Transmembrane helix</keyword>
<dbReference type="InParanoid" id="A0A669BSQ7"/>
<keyword evidence="1" id="KW-0812">Transmembrane</keyword>
<organism evidence="3 4">
    <name type="scientific">Oreochromis niloticus</name>
    <name type="common">Nile tilapia</name>
    <name type="synonym">Tilapia nilotica</name>
    <dbReference type="NCBI Taxonomy" id="8128"/>
    <lineage>
        <taxon>Eukaryota</taxon>
        <taxon>Metazoa</taxon>
        <taxon>Chordata</taxon>
        <taxon>Craniata</taxon>
        <taxon>Vertebrata</taxon>
        <taxon>Euteleostomi</taxon>
        <taxon>Actinopterygii</taxon>
        <taxon>Neopterygii</taxon>
        <taxon>Teleostei</taxon>
        <taxon>Neoteleostei</taxon>
        <taxon>Acanthomorphata</taxon>
        <taxon>Ovalentaria</taxon>
        <taxon>Cichlomorphae</taxon>
        <taxon>Cichliformes</taxon>
        <taxon>Cichlidae</taxon>
        <taxon>African cichlids</taxon>
        <taxon>Pseudocrenilabrinae</taxon>
        <taxon>Oreochromini</taxon>
        <taxon>Oreochromis</taxon>
    </lineage>
</organism>
<keyword evidence="1" id="KW-0472">Membrane</keyword>
<feature type="transmembrane region" description="Helical" evidence="1">
    <location>
        <begin position="53"/>
        <end position="73"/>
    </location>
</feature>
<reference evidence="3" key="1">
    <citation type="submission" date="2025-08" db="UniProtKB">
        <authorList>
            <consortium name="Ensembl"/>
        </authorList>
    </citation>
    <scope>IDENTIFICATION</scope>
</reference>
<reference evidence="3" key="2">
    <citation type="submission" date="2025-09" db="UniProtKB">
        <authorList>
            <consortium name="Ensembl"/>
        </authorList>
    </citation>
    <scope>IDENTIFICATION</scope>
</reference>
<evidence type="ECO:0000313" key="4">
    <source>
        <dbReference type="Proteomes" id="UP000005207"/>
    </source>
</evidence>
<dbReference type="Gene3D" id="3.30.70.1820">
    <property type="entry name" value="L1 transposable element, RRM domain"/>
    <property type="match status" value="1"/>
</dbReference>
<sequence>ELRTPLPLNLVKNKPRHIIVRFLRDKAKMSVLAAARKKKQIIWKGMRCYGPTISWGFFSLFLFFFLNCVLFCCSF</sequence>
<accession>A0A669BSQ7</accession>
<dbReference type="AlphaFoldDB" id="A0A669BSQ7"/>
<keyword evidence="4" id="KW-1185">Reference proteome</keyword>
<dbReference type="InterPro" id="IPR043636">
    <property type="entry name" value="L1_RRM_dom"/>
</dbReference>
<dbReference type="Ensembl" id="ENSONIT00000078457.1">
    <property type="protein sequence ID" value="ENSONIP00000037451.1"/>
    <property type="gene ID" value="ENSONIG00000042339.1"/>
</dbReference>
<name>A0A669BSQ7_ORENI</name>
<proteinExistence type="predicted"/>
<dbReference type="GeneTree" id="ENSGT00940000177317"/>
<protein>
    <recommendedName>
        <fullName evidence="2">L1 transposable element RRM domain-containing protein</fullName>
    </recommendedName>
</protein>